<comment type="caution">
    <text evidence="4">The sequence shown here is derived from an EMBL/GenBank/DDBJ whole genome shotgun (WGS) entry which is preliminary data.</text>
</comment>
<evidence type="ECO:0000256" key="1">
    <source>
        <dbReference type="ARBA" id="ARBA00022490"/>
    </source>
</evidence>
<organism evidence="4 5">
    <name type="scientific">Candidatus Acutalibacter pullistercoris</name>
    <dbReference type="NCBI Taxonomy" id="2838418"/>
    <lineage>
        <taxon>Bacteria</taxon>
        <taxon>Bacillati</taxon>
        <taxon>Bacillota</taxon>
        <taxon>Clostridia</taxon>
        <taxon>Eubacteriales</taxon>
        <taxon>Acutalibacteraceae</taxon>
        <taxon>Acutalibacter</taxon>
    </lineage>
</organism>
<dbReference type="EMBL" id="DXDU01000116">
    <property type="protein sequence ID" value="HIY26943.1"/>
    <property type="molecule type" value="Genomic_DNA"/>
</dbReference>
<dbReference type="GO" id="GO:0003723">
    <property type="term" value="F:RNA binding"/>
    <property type="evidence" value="ECO:0007669"/>
    <property type="project" value="UniProtKB-UniRule"/>
</dbReference>
<accession>A0A9D1YGQ3</accession>
<dbReference type="NCBIfam" id="NF003843">
    <property type="entry name" value="PRK05422.1"/>
    <property type="match status" value="1"/>
</dbReference>
<dbReference type="Proteomes" id="UP000823915">
    <property type="component" value="Unassembled WGS sequence"/>
</dbReference>
<name>A0A9D1YGQ3_9FIRM</name>
<reference evidence="4" key="1">
    <citation type="journal article" date="2021" name="PeerJ">
        <title>Extensive microbial diversity within the chicken gut microbiome revealed by metagenomics and culture.</title>
        <authorList>
            <person name="Gilroy R."/>
            <person name="Ravi A."/>
            <person name="Getino M."/>
            <person name="Pursley I."/>
            <person name="Horton D.L."/>
            <person name="Alikhan N.F."/>
            <person name="Baker D."/>
            <person name="Gharbi K."/>
            <person name="Hall N."/>
            <person name="Watson M."/>
            <person name="Adriaenssens E.M."/>
            <person name="Foster-Nyarko E."/>
            <person name="Jarju S."/>
            <person name="Secka A."/>
            <person name="Antonio M."/>
            <person name="Oren A."/>
            <person name="Chaudhuri R.R."/>
            <person name="La Ragione R."/>
            <person name="Hildebrand F."/>
            <person name="Pallen M.J."/>
        </authorList>
    </citation>
    <scope>NUCLEOTIDE SEQUENCE</scope>
    <source>
        <strain evidence="4">1282</strain>
    </source>
</reference>
<dbReference type="SUPFAM" id="SSF74982">
    <property type="entry name" value="Small protein B (SmpB)"/>
    <property type="match status" value="1"/>
</dbReference>
<dbReference type="InterPro" id="IPR023620">
    <property type="entry name" value="SmpB"/>
</dbReference>
<gene>
    <name evidence="3 4" type="primary">smpB</name>
    <name evidence="4" type="ORF">H9838_07220</name>
</gene>
<dbReference type="PROSITE" id="PS01317">
    <property type="entry name" value="SSRP"/>
    <property type="match status" value="1"/>
</dbReference>
<evidence type="ECO:0000256" key="3">
    <source>
        <dbReference type="HAMAP-Rule" id="MF_00023"/>
    </source>
</evidence>
<keyword evidence="1 3" id="KW-0963">Cytoplasm</keyword>
<sequence length="155" mass="17885">MAGKENTKTIAQNKKAFHDYFVEESFEAGIELVGTEVKSLRQGRCNLKDAWCSVVDGEMLLNGCHISPYDFGNIFNRDPMRVRRLLLHKREINRLYGVVKQQGYSLIPLSLYFKGSRVKVQVGLCRGKKLYDKRADMAERSAKRDVERALKEQNR</sequence>
<protein>
    <recommendedName>
        <fullName evidence="3">SsrA-binding protein</fullName>
    </recommendedName>
    <alternativeName>
        <fullName evidence="3">Small protein B</fullName>
    </alternativeName>
</protein>
<dbReference type="HAMAP" id="MF_00023">
    <property type="entry name" value="SmpB"/>
    <property type="match status" value="1"/>
</dbReference>
<evidence type="ECO:0000313" key="5">
    <source>
        <dbReference type="Proteomes" id="UP000823915"/>
    </source>
</evidence>
<dbReference type="PANTHER" id="PTHR30308:SF2">
    <property type="entry name" value="SSRA-BINDING PROTEIN"/>
    <property type="match status" value="1"/>
</dbReference>
<reference evidence="4" key="2">
    <citation type="submission" date="2021-04" db="EMBL/GenBank/DDBJ databases">
        <authorList>
            <person name="Gilroy R."/>
        </authorList>
    </citation>
    <scope>NUCLEOTIDE SEQUENCE</scope>
    <source>
        <strain evidence="4">1282</strain>
    </source>
</reference>
<dbReference type="NCBIfam" id="TIGR00086">
    <property type="entry name" value="smpB"/>
    <property type="match status" value="1"/>
</dbReference>
<dbReference type="Gene3D" id="2.40.280.10">
    <property type="match status" value="1"/>
</dbReference>
<dbReference type="InterPro" id="IPR020081">
    <property type="entry name" value="SsrA-bd_prot_CS"/>
</dbReference>
<dbReference type="PANTHER" id="PTHR30308">
    <property type="entry name" value="TMRNA-BINDING COMPONENT OF TRANS-TRANSLATION TAGGING COMPLEX"/>
    <property type="match status" value="1"/>
</dbReference>
<evidence type="ECO:0000256" key="2">
    <source>
        <dbReference type="ARBA" id="ARBA00022884"/>
    </source>
</evidence>
<comment type="subcellular location">
    <subcellularLocation>
        <location evidence="3">Cytoplasm</location>
    </subcellularLocation>
    <text evidence="3">The tmRNA-SmpB complex associates with stalled 70S ribosomes.</text>
</comment>
<evidence type="ECO:0000313" key="4">
    <source>
        <dbReference type="EMBL" id="HIY26943.1"/>
    </source>
</evidence>
<comment type="similarity">
    <text evidence="3">Belongs to the SmpB family.</text>
</comment>
<dbReference type="InterPro" id="IPR000037">
    <property type="entry name" value="SsrA-bd_prot"/>
</dbReference>
<dbReference type="Pfam" id="PF01668">
    <property type="entry name" value="SmpB"/>
    <property type="match status" value="1"/>
</dbReference>
<dbReference type="CDD" id="cd09294">
    <property type="entry name" value="SmpB"/>
    <property type="match status" value="1"/>
</dbReference>
<comment type="function">
    <text evidence="3">Required for rescue of stalled ribosomes mediated by trans-translation. Binds to transfer-messenger RNA (tmRNA), required for stable association of tmRNA with ribosomes. tmRNA and SmpB together mimic tRNA shape, replacing the anticodon stem-loop with SmpB. tmRNA is encoded by the ssrA gene; the 2 termini fold to resemble tRNA(Ala) and it encodes a 'tag peptide', a short internal open reading frame. During trans-translation Ala-aminoacylated tmRNA acts like a tRNA, entering the A-site of stalled ribosomes, displacing the stalled mRNA. The ribosome then switches to translate the ORF on the tmRNA; the nascent peptide is terminated with the 'tag peptide' encoded by the tmRNA and targeted for degradation. The ribosome is freed to recommence translation, which seems to be the essential function of trans-translation.</text>
</comment>
<dbReference type="GO" id="GO:0070929">
    <property type="term" value="P:trans-translation"/>
    <property type="evidence" value="ECO:0007669"/>
    <property type="project" value="UniProtKB-UniRule"/>
</dbReference>
<proteinExistence type="inferred from homology"/>
<keyword evidence="2 3" id="KW-0694">RNA-binding</keyword>
<dbReference type="GO" id="GO:0005829">
    <property type="term" value="C:cytosol"/>
    <property type="evidence" value="ECO:0007669"/>
    <property type="project" value="TreeGrafter"/>
</dbReference>
<dbReference type="AlphaFoldDB" id="A0A9D1YGQ3"/>
<dbReference type="GO" id="GO:0070930">
    <property type="term" value="P:trans-translation-dependent protein tagging"/>
    <property type="evidence" value="ECO:0007669"/>
    <property type="project" value="TreeGrafter"/>
</dbReference>